<keyword evidence="3 5" id="KW-1133">Transmembrane helix</keyword>
<protein>
    <submittedName>
        <fullName evidence="7">O-antigen ligase family protein</fullName>
    </submittedName>
</protein>
<keyword evidence="2 5" id="KW-0812">Transmembrane</keyword>
<dbReference type="PANTHER" id="PTHR37422:SF23">
    <property type="entry name" value="TEICHURONIC ACID BIOSYNTHESIS PROTEIN TUAE"/>
    <property type="match status" value="1"/>
</dbReference>
<evidence type="ECO:0000256" key="4">
    <source>
        <dbReference type="ARBA" id="ARBA00023136"/>
    </source>
</evidence>
<feature type="transmembrane region" description="Helical" evidence="5">
    <location>
        <begin position="5"/>
        <end position="22"/>
    </location>
</feature>
<feature type="transmembrane region" description="Helical" evidence="5">
    <location>
        <begin position="208"/>
        <end position="240"/>
    </location>
</feature>
<evidence type="ECO:0000313" key="8">
    <source>
        <dbReference type="Proteomes" id="UP001597546"/>
    </source>
</evidence>
<evidence type="ECO:0000259" key="6">
    <source>
        <dbReference type="Pfam" id="PF04932"/>
    </source>
</evidence>
<evidence type="ECO:0000256" key="5">
    <source>
        <dbReference type="SAM" id="Phobius"/>
    </source>
</evidence>
<feature type="transmembrane region" description="Helical" evidence="5">
    <location>
        <begin position="76"/>
        <end position="96"/>
    </location>
</feature>
<evidence type="ECO:0000313" key="7">
    <source>
        <dbReference type="EMBL" id="MFD2732500.1"/>
    </source>
</evidence>
<name>A0ABW5TVJ2_9SPHI</name>
<dbReference type="InterPro" id="IPR007016">
    <property type="entry name" value="O-antigen_ligase-rel_domated"/>
</dbReference>
<dbReference type="RefSeq" id="WP_379040204.1">
    <property type="nucleotide sequence ID" value="NZ_JBHSKW010000001.1"/>
</dbReference>
<feature type="transmembrane region" description="Helical" evidence="5">
    <location>
        <begin position="133"/>
        <end position="153"/>
    </location>
</feature>
<dbReference type="Proteomes" id="UP001597546">
    <property type="component" value="Unassembled WGS sequence"/>
</dbReference>
<keyword evidence="4 5" id="KW-0472">Membrane</keyword>
<feature type="transmembrane region" description="Helical" evidence="5">
    <location>
        <begin position="343"/>
        <end position="363"/>
    </location>
</feature>
<evidence type="ECO:0000256" key="3">
    <source>
        <dbReference type="ARBA" id="ARBA00022989"/>
    </source>
</evidence>
<evidence type="ECO:0000256" key="1">
    <source>
        <dbReference type="ARBA" id="ARBA00004141"/>
    </source>
</evidence>
<feature type="domain" description="O-antigen ligase-related" evidence="6">
    <location>
        <begin position="212"/>
        <end position="351"/>
    </location>
</feature>
<dbReference type="Pfam" id="PF04932">
    <property type="entry name" value="Wzy_C"/>
    <property type="match status" value="1"/>
</dbReference>
<comment type="caution">
    <text evidence="7">The sequence shown here is derived from an EMBL/GenBank/DDBJ whole genome shotgun (WGS) entry which is preliminary data.</text>
</comment>
<feature type="transmembrane region" description="Helical" evidence="5">
    <location>
        <begin position="375"/>
        <end position="393"/>
    </location>
</feature>
<feature type="transmembrane region" description="Helical" evidence="5">
    <location>
        <begin position="399"/>
        <end position="416"/>
    </location>
</feature>
<reference evidence="8" key="1">
    <citation type="journal article" date="2019" name="Int. J. Syst. Evol. Microbiol.">
        <title>The Global Catalogue of Microorganisms (GCM) 10K type strain sequencing project: providing services to taxonomists for standard genome sequencing and annotation.</title>
        <authorList>
            <consortium name="The Broad Institute Genomics Platform"/>
            <consortium name="The Broad Institute Genome Sequencing Center for Infectious Disease"/>
            <person name="Wu L."/>
            <person name="Ma J."/>
        </authorList>
    </citation>
    <scope>NUCLEOTIDE SEQUENCE [LARGE SCALE GENOMIC DNA]</scope>
    <source>
        <strain evidence="8">KCTC 42456</strain>
    </source>
</reference>
<accession>A0ABW5TVJ2</accession>
<comment type="subcellular location">
    <subcellularLocation>
        <location evidence="1">Membrane</location>
        <topology evidence="1">Multi-pass membrane protein</topology>
    </subcellularLocation>
</comment>
<keyword evidence="7" id="KW-0436">Ligase</keyword>
<dbReference type="InterPro" id="IPR051533">
    <property type="entry name" value="WaaL-like"/>
</dbReference>
<dbReference type="EMBL" id="JBHULV010000044">
    <property type="protein sequence ID" value="MFD2732500.1"/>
    <property type="molecule type" value="Genomic_DNA"/>
</dbReference>
<dbReference type="PANTHER" id="PTHR37422">
    <property type="entry name" value="TEICHURONIC ACID BIOSYNTHESIS PROTEIN TUAE"/>
    <property type="match status" value="1"/>
</dbReference>
<organism evidence="7 8">
    <name type="scientific">Pedobacter alpinus</name>
    <dbReference type="NCBI Taxonomy" id="1590643"/>
    <lineage>
        <taxon>Bacteria</taxon>
        <taxon>Pseudomonadati</taxon>
        <taxon>Bacteroidota</taxon>
        <taxon>Sphingobacteriia</taxon>
        <taxon>Sphingobacteriales</taxon>
        <taxon>Sphingobacteriaceae</taxon>
        <taxon>Pedobacter</taxon>
    </lineage>
</organism>
<gene>
    <name evidence="7" type="ORF">ACFSSE_12385</name>
</gene>
<sequence>MKELILKIIPYLVILLSFYAILKSKQPGKEYLLFILYFYPIIYSADSVYSAFQFITYFYFLYSLRNNQPLFSNSKFGISLYLILVLFLGALSSNFVSNSILGIVKFLPIIIFIHVLISECLKDKEFVFRVISALKFTLAISVAFLFLQIVLGLDFSLTTMENPNITFESIRYPGIFQDPQKHAQFLSALAFIALIKKPGNKDYSKYSYYLFGAAVIGLFLTGGRAALLGLVLGIFFIVLFSETKVKFLGLLGILLIGAIVVSLSQYLIVFSRGESLGDSYAVRNAIWQDAYKMYFSHFWLGIGIDNYSKYVEIYFPDQFWLVAGEKVFFDHPENGYLKFLTELGTLGTLGIFAFILNAITRGLHTFLVKVKDFNIIFLISALLSWFLGFYSVYSLGDTRIMILIATITGVLVVYAQRYNEGVLIVK</sequence>
<feature type="transmembrane region" description="Helical" evidence="5">
    <location>
        <begin position="102"/>
        <end position="121"/>
    </location>
</feature>
<dbReference type="GO" id="GO:0016874">
    <property type="term" value="F:ligase activity"/>
    <property type="evidence" value="ECO:0007669"/>
    <property type="project" value="UniProtKB-KW"/>
</dbReference>
<proteinExistence type="predicted"/>
<evidence type="ECO:0000256" key="2">
    <source>
        <dbReference type="ARBA" id="ARBA00022692"/>
    </source>
</evidence>
<feature type="transmembrane region" description="Helical" evidence="5">
    <location>
        <begin position="247"/>
        <end position="268"/>
    </location>
</feature>
<feature type="transmembrane region" description="Helical" evidence="5">
    <location>
        <begin position="34"/>
        <end position="64"/>
    </location>
</feature>
<keyword evidence="8" id="KW-1185">Reference proteome</keyword>